<keyword evidence="4 16" id="KW-0963">Cytoplasm</keyword>
<keyword evidence="5 16" id="KW-0808">Transferase</keyword>
<keyword evidence="8 16" id="KW-0479">Metal-binding</keyword>
<dbReference type="Gene3D" id="3.30.1490.100">
    <property type="entry name" value="DNA polymerase, Y-family, little finger domain"/>
    <property type="match status" value="1"/>
</dbReference>
<dbReference type="Gene3D" id="3.40.1170.60">
    <property type="match status" value="1"/>
</dbReference>
<evidence type="ECO:0000256" key="15">
    <source>
        <dbReference type="ARBA" id="ARBA00049244"/>
    </source>
</evidence>
<dbReference type="NCBIfam" id="NF002882">
    <property type="entry name" value="PRK03348.1"/>
    <property type="match status" value="1"/>
</dbReference>
<dbReference type="InterPro" id="IPR053848">
    <property type="entry name" value="IMS_HHH_1"/>
</dbReference>
<dbReference type="RefSeq" id="WP_377821891.1">
    <property type="nucleotide sequence ID" value="NZ_JBHSWJ010000002.1"/>
</dbReference>
<comment type="caution">
    <text evidence="19">The sequence shown here is derived from an EMBL/GenBank/DDBJ whole genome shotgun (WGS) entry which is preliminary data.</text>
</comment>
<gene>
    <name evidence="16" type="primary">dinB</name>
    <name evidence="19" type="ORF">ACFQBT_08355</name>
</gene>
<protein>
    <recommendedName>
        <fullName evidence="16">DNA polymerase IV</fullName>
        <shortName evidence="16">Pol IV</shortName>
        <ecNumber evidence="16">2.7.7.7</ecNumber>
    </recommendedName>
</protein>
<dbReference type="InterPro" id="IPR001126">
    <property type="entry name" value="UmuC"/>
</dbReference>
<evidence type="ECO:0000256" key="5">
    <source>
        <dbReference type="ARBA" id="ARBA00022679"/>
    </source>
</evidence>
<keyword evidence="11 16" id="KW-0239">DNA-directed DNA polymerase</keyword>
<keyword evidence="13 16" id="KW-0234">DNA repair</keyword>
<dbReference type="Gene3D" id="3.30.70.270">
    <property type="match status" value="1"/>
</dbReference>
<keyword evidence="12 16" id="KW-0238">DNA-binding</keyword>
<feature type="active site" evidence="16">
    <location>
        <position position="113"/>
    </location>
</feature>
<comment type="subcellular location">
    <subcellularLocation>
        <location evidence="1 16">Cytoplasm</location>
    </subcellularLocation>
</comment>
<comment type="cofactor">
    <cofactor evidence="16">
        <name>Mg(2+)</name>
        <dbReference type="ChEBI" id="CHEBI:18420"/>
    </cofactor>
    <text evidence="16">Binds 2 magnesium ions per subunit.</text>
</comment>
<dbReference type="InterPro" id="IPR022880">
    <property type="entry name" value="DNApol_IV"/>
</dbReference>
<evidence type="ECO:0000313" key="20">
    <source>
        <dbReference type="Proteomes" id="UP001596356"/>
    </source>
</evidence>
<feature type="region of interest" description="Disordered" evidence="17">
    <location>
        <begin position="447"/>
        <end position="472"/>
    </location>
</feature>
<dbReference type="Pfam" id="PF00817">
    <property type="entry name" value="IMS"/>
    <property type="match status" value="1"/>
</dbReference>
<sequence length="472" mass="50779">MRDDKAVRTTASILHLDLDAFFAAVEQRDKPSLRGKPVVVGGIGNRGVVATASYEARAYGARSAMSTSEARRRCPPGTAFLFPRGEAYRRSSRVVMDLLRELSPVVEQVSVDEAYVDLAAQGDQHLSVDQVRARVEELLDTIEKGTGGLTASAGVGSSKMIAKIASDMHKPRGLVIVEPGDEEDFLAPLPVRALGGVGPATADRLRTFGVEEVSQLRRMTESDLVSIFGNAHGSGLFAIARAQDDREVVTEREAKSISAEETFDVDVVDRAVLREELARLTDRVSARLAEHGAFARTVTIKVRHHDFSTFTRSITAGHPTDDPATLLRLAIGLLDAHDVSDGLRLLGFGVSGFVAHAQAALDMQWPGEEDLPTATATAEDDIAVDQVANAWGSAQALVSRPAAYAMNPGDPVWRPGQDVTHEEYGDGWVWGSGRGVVTVRFEGPRTGPGKVRTFRASDEALRPADPPDWTGV</sequence>
<feature type="binding site" evidence="16">
    <location>
        <position position="17"/>
    </location>
    <ligand>
        <name>Mg(2+)</name>
        <dbReference type="ChEBI" id="CHEBI:18420"/>
    </ligand>
</feature>
<dbReference type="InterPro" id="IPR043502">
    <property type="entry name" value="DNA/RNA_pol_sf"/>
</dbReference>
<keyword evidence="3 16" id="KW-0515">Mutator protein</keyword>
<dbReference type="Pfam" id="PF21999">
    <property type="entry name" value="IMS_HHH_1"/>
    <property type="match status" value="1"/>
</dbReference>
<dbReference type="EC" id="2.7.7.7" evidence="16"/>
<evidence type="ECO:0000256" key="11">
    <source>
        <dbReference type="ARBA" id="ARBA00022932"/>
    </source>
</evidence>
<comment type="subunit">
    <text evidence="16">Monomer.</text>
</comment>
<accession>A0ABW2ASH9</accession>
<evidence type="ECO:0000256" key="12">
    <source>
        <dbReference type="ARBA" id="ARBA00023125"/>
    </source>
</evidence>
<dbReference type="Gene3D" id="1.10.150.20">
    <property type="entry name" value="5' to 3' exonuclease, C-terminal subdomain"/>
    <property type="match status" value="1"/>
</dbReference>
<keyword evidence="10 16" id="KW-0460">Magnesium</keyword>
<evidence type="ECO:0000256" key="4">
    <source>
        <dbReference type="ARBA" id="ARBA00022490"/>
    </source>
</evidence>
<evidence type="ECO:0000259" key="18">
    <source>
        <dbReference type="PROSITE" id="PS50173"/>
    </source>
</evidence>
<evidence type="ECO:0000256" key="3">
    <source>
        <dbReference type="ARBA" id="ARBA00022457"/>
    </source>
</evidence>
<dbReference type="SUPFAM" id="SSF56672">
    <property type="entry name" value="DNA/RNA polymerases"/>
    <property type="match status" value="1"/>
</dbReference>
<feature type="binding site" evidence="16">
    <location>
        <position position="112"/>
    </location>
    <ligand>
        <name>Mg(2+)</name>
        <dbReference type="ChEBI" id="CHEBI:18420"/>
    </ligand>
</feature>
<organism evidence="19 20">
    <name type="scientific">Branchiibius cervicis</name>
    <dbReference type="NCBI Taxonomy" id="908252"/>
    <lineage>
        <taxon>Bacteria</taxon>
        <taxon>Bacillati</taxon>
        <taxon>Actinomycetota</taxon>
        <taxon>Actinomycetes</taxon>
        <taxon>Micrococcales</taxon>
        <taxon>Dermacoccaceae</taxon>
        <taxon>Branchiibius</taxon>
    </lineage>
</organism>
<evidence type="ECO:0000256" key="8">
    <source>
        <dbReference type="ARBA" id="ARBA00022723"/>
    </source>
</evidence>
<feature type="site" description="Substrate discrimination" evidence="16">
    <location>
        <position position="22"/>
    </location>
</feature>
<comment type="function">
    <text evidence="14 16">Poorly processive, error-prone DNA polymerase involved in untargeted mutagenesis. Copies undamaged DNA at stalled replication forks, which arise in vivo from mismatched or misaligned primer ends. These misaligned primers can be extended by PolIV. Exhibits no 3'-5' exonuclease (proofreading) activity. May be involved in translesional synthesis, in conjunction with the beta clamp from PolIII.</text>
</comment>
<comment type="similarity">
    <text evidence="2 16">Belongs to the DNA polymerase type-Y family.</text>
</comment>
<dbReference type="CDD" id="cd03586">
    <property type="entry name" value="PolY_Pol_IV_kappa"/>
    <property type="match status" value="1"/>
</dbReference>
<proteinExistence type="inferred from homology"/>
<dbReference type="InterPro" id="IPR017961">
    <property type="entry name" value="DNA_pol_Y-fam_little_finger"/>
</dbReference>
<evidence type="ECO:0000256" key="17">
    <source>
        <dbReference type="SAM" id="MobiDB-lite"/>
    </source>
</evidence>
<keyword evidence="20" id="KW-1185">Reference proteome</keyword>
<name>A0ABW2ASH9_9MICO</name>
<evidence type="ECO:0000256" key="16">
    <source>
        <dbReference type="HAMAP-Rule" id="MF_01113"/>
    </source>
</evidence>
<dbReference type="Pfam" id="PF11799">
    <property type="entry name" value="IMS_C"/>
    <property type="match status" value="1"/>
</dbReference>
<comment type="catalytic activity">
    <reaction evidence="15 16">
        <text>DNA(n) + a 2'-deoxyribonucleoside 5'-triphosphate = DNA(n+1) + diphosphate</text>
        <dbReference type="Rhea" id="RHEA:22508"/>
        <dbReference type="Rhea" id="RHEA-COMP:17339"/>
        <dbReference type="Rhea" id="RHEA-COMP:17340"/>
        <dbReference type="ChEBI" id="CHEBI:33019"/>
        <dbReference type="ChEBI" id="CHEBI:61560"/>
        <dbReference type="ChEBI" id="CHEBI:173112"/>
        <dbReference type="EC" id="2.7.7.7"/>
    </reaction>
</comment>
<dbReference type="NCBIfam" id="NF002677">
    <property type="entry name" value="PRK02406.1"/>
    <property type="match status" value="1"/>
</dbReference>
<dbReference type="PANTHER" id="PTHR11076:SF33">
    <property type="entry name" value="DNA POLYMERASE KAPPA"/>
    <property type="match status" value="1"/>
</dbReference>
<evidence type="ECO:0000256" key="13">
    <source>
        <dbReference type="ARBA" id="ARBA00023204"/>
    </source>
</evidence>
<evidence type="ECO:0000256" key="7">
    <source>
        <dbReference type="ARBA" id="ARBA00022705"/>
    </source>
</evidence>
<dbReference type="Proteomes" id="UP001596356">
    <property type="component" value="Unassembled WGS sequence"/>
</dbReference>
<dbReference type="SUPFAM" id="SSF100879">
    <property type="entry name" value="Lesion bypass DNA polymerase (Y-family), little finger domain"/>
    <property type="match status" value="1"/>
</dbReference>
<keyword evidence="9 16" id="KW-0227">DNA damage</keyword>
<evidence type="ECO:0000256" key="1">
    <source>
        <dbReference type="ARBA" id="ARBA00004496"/>
    </source>
</evidence>
<feature type="domain" description="UmuC" evidence="18">
    <location>
        <begin position="13"/>
        <end position="198"/>
    </location>
</feature>
<reference evidence="20" key="1">
    <citation type="journal article" date="2019" name="Int. J. Syst. Evol. Microbiol.">
        <title>The Global Catalogue of Microorganisms (GCM) 10K type strain sequencing project: providing services to taxonomists for standard genome sequencing and annotation.</title>
        <authorList>
            <consortium name="The Broad Institute Genomics Platform"/>
            <consortium name="The Broad Institute Genome Sequencing Center for Infectious Disease"/>
            <person name="Wu L."/>
            <person name="Ma J."/>
        </authorList>
    </citation>
    <scope>NUCLEOTIDE SEQUENCE [LARGE SCALE GENOMIC DNA]</scope>
    <source>
        <strain evidence="20">NBRC 106593</strain>
    </source>
</reference>
<evidence type="ECO:0000313" key="19">
    <source>
        <dbReference type="EMBL" id="MFC6713833.1"/>
    </source>
</evidence>
<dbReference type="InterPro" id="IPR043128">
    <property type="entry name" value="Rev_trsase/Diguanyl_cyclase"/>
</dbReference>
<dbReference type="InterPro" id="IPR050116">
    <property type="entry name" value="DNA_polymerase-Y"/>
</dbReference>
<keyword evidence="7 16" id="KW-0235">DNA replication</keyword>
<evidence type="ECO:0000256" key="10">
    <source>
        <dbReference type="ARBA" id="ARBA00022842"/>
    </source>
</evidence>
<dbReference type="GO" id="GO:0003887">
    <property type="term" value="F:DNA-directed DNA polymerase activity"/>
    <property type="evidence" value="ECO:0007669"/>
    <property type="project" value="UniProtKB-EC"/>
</dbReference>
<dbReference type="EMBL" id="JBHSWJ010000002">
    <property type="protein sequence ID" value="MFC6713833.1"/>
    <property type="molecule type" value="Genomic_DNA"/>
</dbReference>
<dbReference type="PROSITE" id="PS50173">
    <property type="entry name" value="UMUC"/>
    <property type="match status" value="1"/>
</dbReference>
<dbReference type="PANTHER" id="PTHR11076">
    <property type="entry name" value="DNA REPAIR POLYMERASE UMUC / TRANSFERASE FAMILY MEMBER"/>
    <property type="match status" value="1"/>
</dbReference>
<evidence type="ECO:0000256" key="6">
    <source>
        <dbReference type="ARBA" id="ARBA00022695"/>
    </source>
</evidence>
<evidence type="ECO:0000256" key="14">
    <source>
        <dbReference type="ARBA" id="ARBA00025589"/>
    </source>
</evidence>
<keyword evidence="6 16" id="KW-0548">Nucleotidyltransferase</keyword>
<evidence type="ECO:0000256" key="2">
    <source>
        <dbReference type="ARBA" id="ARBA00010945"/>
    </source>
</evidence>
<evidence type="ECO:0000256" key="9">
    <source>
        <dbReference type="ARBA" id="ARBA00022763"/>
    </source>
</evidence>
<dbReference type="HAMAP" id="MF_01113">
    <property type="entry name" value="DNApol_IV"/>
    <property type="match status" value="1"/>
</dbReference>
<dbReference type="InterPro" id="IPR036775">
    <property type="entry name" value="DNA_pol_Y-fam_lit_finger_sf"/>
</dbReference>